<gene>
    <name evidence="3" type="ORF">DFR76_104107</name>
</gene>
<dbReference type="InterPro" id="IPR000073">
    <property type="entry name" value="AB_hydrolase_1"/>
</dbReference>
<evidence type="ECO:0000256" key="1">
    <source>
        <dbReference type="ARBA" id="ARBA00022801"/>
    </source>
</evidence>
<dbReference type="AlphaFoldDB" id="A0A370I8B2"/>
<dbReference type="Pfam" id="PF12697">
    <property type="entry name" value="Abhydrolase_6"/>
    <property type="match status" value="1"/>
</dbReference>
<dbReference type="SUPFAM" id="SSF53474">
    <property type="entry name" value="alpha/beta-Hydrolases"/>
    <property type="match status" value="1"/>
</dbReference>
<keyword evidence="1" id="KW-0378">Hydrolase</keyword>
<dbReference type="Proteomes" id="UP000254869">
    <property type="component" value="Unassembled WGS sequence"/>
</dbReference>
<dbReference type="InterPro" id="IPR050266">
    <property type="entry name" value="AB_hydrolase_sf"/>
</dbReference>
<accession>A0A370I8B2</accession>
<dbReference type="Gene3D" id="3.40.50.1820">
    <property type="entry name" value="alpha/beta hydrolase"/>
    <property type="match status" value="1"/>
</dbReference>
<protein>
    <submittedName>
        <fullName evidence="3">Pimeloyl-ACP methyl ester carboxylesterase</fullName>
    </submittedName>
</protein>
<proteinExistence type="predicted"/>
<name>A0A370I8B2_9NOCA</name>
<evidence type="ECO:0000313" key="3">
    <source>
        <dbReference type="EMBL" id="RDI66361.1"/>
    </source>
</evidence>
<keyword evidence="4" id="KW-1185">Reference proteome</keyword>
<dbReference type="InterPro" id="IPR029058">
    <property type="entry name" value="AB_hydrolase_fold"/>
</dbReference>
<evidence type="ECO:0000259" key="2">
    <source>
        <dbReference type="Pfam" id="PF12697"/>
    </source>
</evidence>
<dbReference type="PANTHER" id="PTHR43798:SF31">
    <property type="entry name" value="AB HYDROLASE SUPERFAMILY PROTEIN YCLE"/>
    <property type="match status" value="1"/>
</dbReference>
<sequence>MLVKLPGTVTRGADSLNAAYSARLRARTYATAALNVAPSPEIVPVTTADGARLRVHAHGPADRDVLVLIHGWSCCIEYWNPQINEFAGEYRVVAYDQRGHGESSLGSERFGADQLAGDLSAVLDAVLRPGQRAVLVGHSMGGMTIQAWAQRFPEQVAQRASAIMLATTAAGRIPGRAKIIPLLNEILPNPTWLAQALFGAPVPLPGTAAARGVFKNRIMSPACDADAVAFGLAIVRSCHPAVRGAVARDLAKLDLAEAAAHITVPTSVIAGEYDKLLPPIHSREIADLLAATGSLDRYTLLPTGHLPNIEAPHEFNAELHRLIRIAGADAPGLRVGGVVAS</sequence>
<dbReference type="GO" id="GO:0016787">
    <property type="term" value="F:hydrolase activity"/>
    <property type="evidence" value="ECO:0007669"/>
    <property type="project" value="UniProtKB-KW"/>
</dbReference>
<evidence type="ECO:0000313" key="4">
    <source>
        <dbReference type="Proteomes" id="UP000254869"/>
    </source>
</evidence>
<dbReference type="PRINTS" id="PR00111">
    <property type="entry name" value="ABHYDROLASE"/>
</dbReference>
<dbReference type="RefSeq" id="WP_067999640.1">
    <property type="nucleotide sequence ID" value="NZ_QQBC01000004.1"/>
</dbReference>
<dbReference type="EMBL" id="QQBC01000004">
    <property type="protein sequence ID" value="RDI66361.1"/>
    <property type="molecule type" value="Genomic_DNA"/>
</dbReference>
<dbReference type="PANTHER" id="PTHR43798">
    <property type="entry name" value="MONOACYLGLYCEROL LIPASE"/>
    <property type="match status" value="1"/>
</dbReference>
<organism evidence="3 4">
    <name type="scientific">Nocardia pseudobrasiliensis</name>
    <dbReference type="NCBI Taxonomy" id="45979"/>
    <lineage>
        <taxon>Bacteria</taxon>
        <taxon>Bacillati</taxon>
        <taxon>Actinomycetota</taxon>
        <taxon>Actinomycetes</taxon>
        <taxon>Mycobacteriales</taxon>
        <taxon>Nocardiaceae</taxon>
        <taxon>Nocardia</taxon>
    </lineage>
</organism>
<comment type="caution">
    <text evidence="3">The sequence shown here is derived from an EMBL/GenBank/DDBJ whole genome shotgun (WGS) entry which is preliminary data.</text>
</comment>
<feature type="domain" description="AB hydrolase-1" evidence="2">
    <location>
        <begin position="66"/>
        <end position="317"/>
    </location>
</feature>
<reference evidence="3 4" key="1">
    <citation type="submission" date="2018-07" db="EMBL/GenBank/DDBJ databases">
        <title>Genomic Encyclopedia of Type Strains, Phase IV (KMG-IV): sequencing the most valuable type-strain genomes for metagenomic binning, comparative biology and taxonomic classification.</title>
        <authorList>
            <person name="Goeker M."/>
        </authorList>
    </citation>
    <scope>NUCLEOTIDE SEQUENCE [LARGE SCALE GENOMIC DNA]</scope>
    <source>
        <strain evidence="3 4">DSM 44290</strain>
    </source>
</reference>
<dbReference type="GO" id="GO:0016020">
    <property type="term" value="C:membrane"/>
    <property type="evidence" value="ECO:0007669"/>
    <property type="project" value="TreeGrafter"/>
</dbReference>
<dbReference type="STRING" id="1210086.GCA_001613105_03944"/>